<comment type="caution">
    <text evidence="1">The sequence shown here is derived from an EMBL/GenBank/DDBJ whole genome shotgun (WGS) entry which is preliminary data.</text>
</comment>
<proteinExistence type="predicted"/>
<dbReference type="AlphaFoldDB" id="A0A2P2E923"/>
<dbReference type="InterPro" id="IPR018715">
    <property type="entry name" value="DUF2239"/>
</dbReference>
<evidence type="ECO:0000313" key="1">
    <source>
        <dbReference type="EMBL" id="GBF57562.1"/>
    </source>
</evidence>
<reference evidence="1 2" key="1">
    <citation type="journal article" date="2018" name="Genome Announc.">
        <title>Draft Genome Sequence of "Candidatus Phycosocius bacilliformis," an Alphaproteobacterial Ectosymbiont of the Hydrocarbon-Producing Green Alga Botryococcus braunii.</title>
        <authorList>
            <person name="Tanabe Y."/>
            <person name="Yamaguchi H."/>
            <person name="Watanabe M.M."/>
        </authorList>
    </citation>
    <scope>NUCLEOTIDE SEQUENCE [LARGE SCALE GENOMIC DNA]</scope>
    <source>
        <strain evidence="1 2">BOTRYCO-2</strain>
    </source>
</reference>
<dbReference type="RefSeq" id="WP_108984629.1">
    <property type="nucleotide sequence ID" value="NZ_BFBR01000003.1"/>
</dbReference>
<dbReference type="OrthoDB" id="282960at2"/>
<dbReference type="Pfam" id="PF09998">
    <property type="entry name" value="DUF2239"/>
    <property type="match status" value="1"/>
</dbReference>
<accession>A0A2P2E923</accession>
<protein>
    <recommendedName>
        <fullName evidence="3">DUF2239 domain-containing protein</fullName>
    </recommendedName>
</protein>
<keyword evidence="2" id="KW-1185">Reference proteome</keyword>
<organism evidence="1 2">
    <name type="scientific">Candidatus Phycosocius bacilliformis</name>
    <dbReference type="NCBI Taxonomy" id="1445552"/>
    <lineage>
        <taxon>Bacteria</taxon>
        <taxon>Pseudomonadati</taxon>
        <taxon>Pseudomonadota</taxon>
        <taxon>Alphaproteobacteria</taxon>
        <taxon>Caulobacterales</taxon>
        <taxon>Caulobacterales incertae sedis</taxon>
        <taxon>Candidatus Phycosocius</taxon>
    </lineage>
</organism>
<sequence length="198" mass="21261">MTYAAHTSAVAFAGDTMIAFGPLREVAASIRTYQDRPDAKPVLVFDADTSQPIDLDLRGSVADVVARLPQAEVTVPRKAGRPKLGVAAREVTLLPRHWDWLAQQPGGASVTLRKLVEAARRSSQTNQTQRVGRESLYRFMSAMVGNAAGFEEASRALFAGDAVRFAALSADWPSDVLAHVTQLSQRAFAPPDATGDAD</sequence>
<evidence type="ECO:0008006" key="3">
    <source>
        <dbReference type="Google" id="ProtNLM"/>
    </source>
</evidence>
<name>A0A2P2E923_9PROT</name>
<evidence type="ECO:0000313" key="2">
    <source>
        <dbReference type="Proteomes" id="UP000245086"/>
    </source>
</evidence>
<gene>
    <name evidence="1" type="ORF">PbB2_01229</name>
</gene>
<dbReference type="EMBL" id="BFBR01000003">
    <property type="protein sequence ID" value="GBF57562.1"/>
    <property type="molecule type" value="Genomic_DNA"/>
</dbReference>
<dbReference type="Proteomes" id="UP000245086">
    <property type="component" value="Unassembled WGS sequence"/>
</dbReference>